<feature type="region of interest" description="Disordered" evidence="3">
    <location>
        <begin position="20"/>
        <end position="44"/>
    </location>
</feature>
<protein>
    <recommendedName>
        <fullName evidence="4">Phorbol-ester/DAG-type domain-containing protein</fullName>
    </recommendedName>
</protein>
<dbReference type="PROSITE" id="PS50081">
    <property type="entry name" value="ZF_DAG_PE_2"/>
    <property type="match status" value="1"/>
</dbReference>
<evidence type="ECO:0000313" key="6">
    <source>
        <dbReference type="Proteomes" id="UP000605846"/>
    </source>
</evidence>
<feature type="region of interest" description="Disordered" evidence="3">
    <location>
        <begin position="270"/>
        <end position="298"/>
    </location>
</feature>
<feature type="domain" description="Phorbol-ester/DAG-type" evidence="4">
    <location>
        <begin position="671"/>
        <end position="721"/>
    </location>
</feature>
<dbReference type="SMART" id="SM00109">
    <property type="entry name" value="C1"/>
    <property type="match status" value="1"/>
</dbReference>
<evidence type="ECO:0000313" key="5">
    <source>
        <dbReference type="EMBL" id="KAF7724279.1"/>
    </source>
</evidence>
<keyword evidence="2" id="KW-0862">Zinc</keyword>
<dbReference type="OrthoDB" id="6270916at2759"/>
<keyword evidence="1" id="KW-0479">Metal-binding</keyword>
<dbReference type="EMBL" id="JABAYA010000124">
    <property type="protein sequence ID" value="KAF7724279.1"/>
    <property type="molecule type" value="Genomic_DNA"/>
</dbReference>
<feature type="region of interest" description="Disordered" evidence="3">
    <location>
        <begin position="328"/>
        <end position="352"/>
    </location>
</feature>
<dbReference type="InterPro" id="IPR016024">
    <property type="entry name" value="ARM-type_fold"/>
</dbReference>
<organism evidence="5 6">
    <name type="scientific">Apophysomyces ossiformis</name>
    <dbReference type="NCBI Taxonomy" id="679940"/>
    <lineage>
        <taxon>Eukaryota</taxon>
        <taxon>Fungi</taxon>
        <taxon>Fungi incertae sedis</taxon>
        <taxon>Mucoromycota</taxon>
        <taxon>Mucoromycotina</taxon>
        <taxon>Mucoromycetes</taxon>
        <taxon>Mucorales</taxon>
        <taxon>Mucorineae</taxon>
        <taxon>Mucoraceae</taxon>
        <taxon>Apophysomyces</taxon>
    </lineage>
</organism>
<reference evidence="5" key="1">
    <citation type="submission" date="2020-01" db="EMBL/GenBank/DDBJ databases">
        <title>Genome Sequencing of Three Apophysomyces-Like Fungal Strains Confirms a Novel Fungal Genus in the Mucoromycota with divergent Burkholderia-like Endosymbiotic Bacteria.</title>
        <authorList>
            <person name="Stajich J.E."/>
            <person name="Macias A.M."/>
            <person name="Carter-House D."/>
            <person name="Lovett B."/>
            <person name="Kasson L.R."/>
            <person name="Berry K."/>
            <person name="Grigoriev I."/>
            <person name="Chang Y."/>
            <person name="Spatafora J."/>
            <person name="Kasson M.T."/>
        </authorList>
    </citation>
    <scope>NUCLEOTIDE SEQUENCE</scope>
    <source>
        <strain evidence="5">NRRL A-21654</strain>
    </source>
</reference>
<feature type="region of interest" description="Disordered" evidence="3">
    <location>
        <begin position="472"/>
        <end position="497"/>
    </location>
</feature>
<feature type="compositionally biased region" description="Polar residues" evidence="3">
    <location>
        <begin position="285"/>
        <end position="298"/>
    </location>
</feature>
<accession>A0A8H7EMK4</accession>
<feature type="compositionally biased region" description="Basic and acidic residues" evidence="3">
    <location>
        <begin position="26"/>
        <end position="44"/>
    </location>
</feature>
<feature type="region of interest" description="Disordered" evidence="3">
    <location>
        <begin position="117"/>
        <end position="152"/>
    </location>
</feature>
<feature type="compositionally biased region" description="Basic and acidic residues" evidence="3">
    <location>
        <begin position="472"/>
        <end position="485"/>
    </location>
</feature>
<dbReference type="InterPro" id="IPR002219">
    <property type="entry name" value="PKC_DAG/PE"/>
</dbReference>
<feature type="compositionally biased region" description="Polar residues" evidence="3">
    <location>
        <begin position="486"/>
        <end position="497"/>
    </location>
</feature>
<feature type="region of interest" description="Disordered" evidence="3">
    <location>
        <begin position="551"/>
        <end position="573"/>
    </location>
</feature>
<evidence type="ECO:0000256" key="3">
    <source>
        <dbReference type="SAM" id="MobiDB-lite"/>
    </source>
</evidence>
<dbReference type="Gene3D" id="3.30.60.20">
    <property type="match status" value="1"/>
</dbReference>
<sequence>MPYSNLNGRSGATIIDIAQTPSISDDQQHVEQQPLRRERPTASPKVEEIRNMIRHILHKLGKRKRPPPAMLRLGEHARSIIISDQFENEDTLDLLIQLRTALILCHQTGLGQQILMQHGRSPSHSPTSSRPSSPTRSSNAGVPTPLFDSAAPKKDNRNEFERILLLLDDLVLNDCLYKTANPKPSRPPYTMQSVVLDIATLLTRFRDDAAALYSLGATMLPAFQSFNEEVLAAKLLSFHLDILFPKLIRCNEIAAGDIRPALPQQQHTFELDEADSKKSSRHQHTNSATPKINIQTPVEETDLTGSGHVARSSHLTIDTRLSVTQPSTPKRLSLVNRSPTSPNSTTHQHPTESQHAFALFTPLLFFMIQYLNPYLAPYRTGIQEDLTFTMLCQTYSISNFHRALQFMIQQKPDLYIDLLDVISHSIPEVKYRACQILFHYYRDSLGHISIAESFPKLGLQDEVEVLERNRRRQEYEAERQRERDQTNSTSHESMIGNSTSFNLVGINRRYRNGIQASPSHQRQPSVTESQDEDFVDIHHIWYPHMFTKLSESQSEDPESSQSSAPATGGSSSPLTVVYEDINSSVCRECLKPIKGYGLRCYQCKTNSHYNCFTYQLAKESMDIMLYVKKGNIQKVVTPQFCPIPPSPRSVDNPRNGNTDHGQHHMASIVYGHQFELVNLYTLMLCAVCHLPLWGVSHQGYRCITCNRFIHPTCLATLQEEEKSDGLPPSIHSCSAYQPLLESDTKITESQLSESLRSFYCDLMPLSKEDLSERSYEEVGTILNVLLLQENILHYGITTGCLLTDHETDDPLTGPQENEALLSQSLPILKEAIGFCVSHLNSGVCRGSSFLNEFYNNQQQKLEKCVLSKEDYLSHLAAMMKSMVSARNELMARTVIQTAHSTKRWSAGDTRGYLKVVPNPFTEHWDDGELEEEEHIPKDMMAKETMLSWVMQNLNMKSRKTSEIFLQHMQNLGLFERRDAVPILFNEEDVNQARVSPLKAEEPAQCIFPVPFAIDCSPNVESLINAIEACLSDIDITVNECGMTLLVRRCWPDSFTSRYTTERLVHAIVSWIFQEDEKLSTLLAEYATNKKKLPGVRQNLLAQASPSAYSAKIKATDRNRLSTSLNAAAGLSSGAGIAYVTARTALRDRYITKWLAAIHDMDDNAYGSMLFDNIERIIEGRREESFIPGWTGKQDAERVIIQTYEEFMGHILKLKSCGLTFSVFDVLLQKWLDKAYMDFNAEGLLQRKEPADLRNLARLCSPKSSMRSASADPVRLLDIISNLFLSKSLEEVQRGVRWLSLMMHAGTGVPSSFLAKLARLLVASKASIETIADFTKLIWYQAVNVLNVVTAHTAIVDIIGYLNESVLESLPLDDQDQVLSANQITGMQRFIKYSAVLACFAYNCPLSNITELDIVPYFGDHVAQLSHGKRSSLQAENIPMTVHEDTPIIRCMLTYLKMEQLNSKPDVIKMFYALIHWGFGISNKSDFSTKSTPLLIPAYKALDNMYGLFTKMDAAFQTKWLPMLSNLGPVFSYFVECLWDKEEYVRSKAFSLIRTFGTLHLRSAFRCWEAYFLTANEKQKKSLVNMMIQLNALFPDWQVLQWESLLDALETKHRDKSDLNSVDILERYMRPSVDGPSAAENEIEPAEIKSTDDGNNHLLMLMLALQMLSNHLSVDSVQMSRIKYALVEQMGFEDCRRYNSSDEWIVEFGTLLYNPADSARTGVLLSCSRMIKSIMDSFAPLPAETVAAMAPDTLGSNKLKLAENSSPGVHFIDVALKLFNSDIDVTKISHIMLQTWLEIILIVVYKHNILDREHETNIVTCIKQIIELLIKDISEENKLLILEILKCLLRRSDHLTAMVLSKQIMALGKLITKSGSKVTEPVFLKAKQFLKSAFLRFAVAGLFVLMFKNQVAADINSNKDMDLFFLLRTVIDPTDIVLEEDAREVSYLRDQPVRDVLDKLMQQQMDRKAFSTVLQNMSRYVESVHSHPYSETILHDYNIFLGDLVKHTADWRRSDWNINSMFTMSAIIMKEHPYYFSTLLPEVQALLKHGIQNCTLQPESIVQLMASYSAVAAMSGVKSGNAFADSIIDDIRAGVNNRQKLHKDTLLTLLQLVLWDSRPSYDDWYKSIESVFLGSVYQRASYFRGKLATLLEPLVNYLRTAPTAHPFTKKDFKTYNTVSLLVVGICQESEQYMNRALALQKLEETRHCLRFLSWFSLGVLKEGADDLLKSLIEFEDVVTDLVTQTLNSAQISFDSPDLNFSYSPSGEALLLCFFTFKCRVLLNAWFEVREISENNQQSSSPSKMVFWLSVWPPLKRLLESIDTTTLFMTGNVGLSVWNMFLSLLQFLFVSRCHIIMVNAHEWSTLLDNLLHQMSAASEDLSPETSGMDEFTPVGEFRSQVQKVRRMFDMAPVQVPVPRLIDQLYLELRDIMRLQAEGLVFQNNARIPTMTITNVM</sequence>
<evidence type="ECO:0000256" key="1">
    <source>
        <dbReference type="ARBA" id="ARBA00022723"/>
    </source>
</evidence>
<gene>
    <name evidence="5" type="ORF">EC973_001180</name>
</gene>
<dbReference type="InterPro" id="IPR046349">
    <property type="entry name" value="C1-like_sf"/>
</dbReference>
<name>A0A8H7EMK4_9FUNG</name>
<dbReference type="SUPFAM" id="SSF57889">
    <property type="entry name" value="Cysteine-rich domain"/>
    <property type="match status" value="2"/>
</dbReference>
<dbReference type="Pfam" id="PF00130">
    <property type="entry name" value="C1_1"/>
    <property type="match status" value="1"/>
</dbReference>
<feature type="compositionally biased region" description="Low complexity" evidence="3">
    <location>
        <begin position="559"/>
        <end position="573"/>
    </location>
</feature>
<feature type="compositionally biased region" description="Low complexity" evidence="3">
    <location>
        <begin position="120"/>
        <end position="138"/>
    </location>
</feature>
<keyword evidence="6" id="KW-1185">Reference proteome</keyword>
<dbReference type="SUPFAM" id="SSF48371">
    <property type="entry name" value="ARM repeat"/>
    <property type="match status" value="1"/>
</dbReference>
<comment type="caution">
    <text evidence="5">The sequence shown here is derived from an EMBL/GenBank/DDBJ whole genome shotgun (WGS) entry which is preliminary data.</text>
</comment>
<evidence type="ECO:0000259" key="4">
    <source>
        <dbReference type="PROSITE" id="PS50081"/>
    </source>
</evidence>
<evidence type="ECO:0000256" key="2">
    <source>
        <dbReference type="ARBA" id="ARBA00022833"/>
    </source>
</evidence>
<dbReference type="Proteomes" id="UP000605846">
    <property type="component" value="Unassembled WGS sequence"/>
</dbReference>
<dbReference type="GO" id="GO:0046872">
    <property type="term" value="F:metal ion binding"/>
    <property type="evidence" value="ECO:0007669"/>
    <property type="project" value="UniProtKB-KW"/>
</dbReference>
<proteinExistence type="predicted"/>